<evidence type="ECO:0000259" key="4">
    <source>
        <dbReference type="Pfam" id="PF02709"/>
    </source>
</evidence>
<dbReference type="SUPFAM" id="SSF53448">
    <property type="entry name" value="Nucleotide-diphospho-sugar transferases"/>
    <property type="match status" value="1"/>
</dbReference>
<keyword evidence="2" id="KW-1133">Transmembrane helix</keyword>
<comment type="caution">
    <text evidence="5">The sequence shown here is derived from an EMBL/GenBank/DDBJ whole genome shotgun (WGS) entry which is preliminary data.</text>
</comment>
<evidence type="ECO:0000256" key="1">
    <source>
        <dbReference type="ARBA" id="ARBA00022679"/>
    </source>
</evidence>
<dbReference type="EMBL" id="CZCS02000005">
    <property type="protein sequence ID" value="VXD10988.1"/>
    <property type="molecule type" value="Genomic_DNA"/>
</dbReference>
<dbReference type="InterPro" id="IPR029044">
    <property type="entry name" value="Nucleotide-diphossugar_trans"/>
</dbReference>
<accession>A0A7Z9BLM0</accession>
<keyword evidence="6" id="KW-1185">Reference proteome</keyword>
<dbReference type="Pfam" id="PF02709">
    <property type="entry name" value="Glyco_transf_7C"/>
    <property type="match status" value="1"/>
</dbReference>
<reference evidence="5" key="1">
    <citation type="submission" date="2019-10" db="EMBL/GenBank/DDBJ databases">
        <authorList>
            <consortium name="Genoscope - CEA"/>
            <person name="William W."/>
        </authorList>
    </citation>
    <scope>NUCLEOTIDE SEQUENCE [LARGE SCALE GENOMIC DNA]</scope>
    <source>
        <strain evidence="5">BBR_PRJEB10994</strain>
    </source>
</reference>
<feature type="domain" description="Glycosyltransferase 2-like" evidence="3">
    <location>
        <begin position="12"/>
        <end position="132"/>
    </location>
</feature>
<evidence type="ECO:0000313" key="5">
    <source>
        <dbReference type="EMBL" id="VXD10988.1"/>
    </source>
</evidence>
<protein>
    <recommendedName>
        <fullName evidence="7">Glycosyl transferase</fullName>
    </recommendedName>
</protein>
<dbReference type="InterPro" id="IPR001173">
    <property type="entry name" value="Glyco_trans_2-like"/>
</dbReference>
<dbReference type="Gene3D" id="3.90.550.10">
    <property type="entry name" value="Spore Coat Polysaccharide Biosynthesis Protein SpsA, Chain A"/>
    <property type="match status" value="1"/>
</dbReference>
<keyword evidence="2" id="KW-0812">Transmembrane</keyword>
<dbReference type="Pfam" id="PF00535">
    <property type="entry name" value="Glycos_transf_2"/>
    <property type="match status" value="1"/>
</dbReference>
<evidence type="ECO:0000256" key="2">
    <source>
        <dbReference type="SAM" id="Phobius"/>
    </source>
</evidence>
<dbReference type="PANTHER" id="PTHR43630">
    <property type="entry name" value="POLY-BETA-1,6-N-ACETYL-D-GLUCOSAMINE SYNTHASE"/>
    <property type="match status" value="1"/>
</dbReference>
<organism evidence="5 6">
    <name type="scientific">Planktothrix paucivesiculata PCC 9631</name>
    <dbReference type="NCBI Taxonomy" id="671071"/>
    <lineage>
        <taxon>Bacteria</taxon>
        <taxon>Bacillati</taxon>
        <taxon>Cyanobacteriota</taxon>
        <taxon>Cyanophyceae</taxon>
        <taxon>Oscillatoriophycideae</taxon>
        <taxon>Oscillatoriales</taxon>
        <taxon>Microcoleaceae</taxon>
        <taxon>Planktothrix</taxon>
    </lineage>
</organism>
<evidence type="ECO:0000259" key="3">
    <source>
        <dbReference type="Pfam" id="PF00535"/>
    </source>
</evidence>
<dbReference type="RefSeq" id="WP_083623200.1">
    <property type="nucleotide sequence ID" value="NZ_LR735025.1"/>
</dbReference>
<gene>
    <name evidence="5" type="ORF">PL9631_1020038</name>
</gene>
<feature type="transmembrane region" description="Helical" evidence="2">
    <location>
        <begin position="240"/>
        <end position="257"/>
    </location>
</feature>
<keyword evidence="2" id="KW-0472">Membrane</keyword>
<sequence length="327" mass="37366">MNRIGLVAIGRNEGERLRQCLSSIVGKVENAVYVDSGSTDNSVEIAKSLGVDIVELDLSIPFTAARARNTGFQFLLQNNPQLKYVQFVDGDCEVVEGWLEKAEQKLEENSDLAVVCGRRRERYPNASIYNRLCDIEWNTPIGETKACGGDAMMRVQAFQKVSGFNPKLIAGEEPELCVRLRQKGWKIYRLDAEMALHDAQMTRFSHWWKRNLRAGYAYAEGAYLHGKPPENYWVKESRSIWFWGLIVPILALILMLPTHELSLLLFLAYPLLIYKIYQYYKNIGFSNQDSALYAVSCIFAKFPGLFGQIKFYFNQTLGQSNPLIEYK</sequence>
<dbReference type="PANTHER" id="PTHR43630:SF2">
    <property type="entry name" value="GLYCOSYLTRANSFERASE"/>
    <property type="match status" value="1"/>
</dbReference>
<keyword evidence="1" id="KW-0808">Transferase</keyword>
<evidence type="ECO:0000313" key="6">
    <source>
        <dbReference type="Proteomes" id="UP000182190"/>
    </source>
</evidence>
<name>A0A7Z9BLM0_9CYAN</name>
<dbReference type="Proteomes" id="UP000182190">
    <property type="component" value="Unassembled WGS sequence"/>
</dbReference>
<evidence type="ECO:0008006" key="7">
    <source>
        <dbReference type="Google" id="ProtNLM"/>
    </source>
</evidence>
<feature type="domain" description="Galactosyltransferase C-terminal" evidence="4">
    <location>
        <begin position="137"/>
        <end position="195"/>
    </location>
</feature>
<dbReference type="OrthoDB" id="9811884at2"/>
<dbReference type="InterPro" id="IPR027791">
    <property type="entry name" value="Galactosyl_T_C"/>
</dbReference>
<proteinExistence type="predicted"/>
<dbReference type="AlphaFoldDB" id="A0A7Z9BLM0"/>